<feature type="transmembrane region" description="Helical" evidence="1">
    <location>
        <begin position="28"/>
        <end position="47"/>
    </location>
</feature>
<accession>B1C299</accession>
<dbReference type="STRING" id="428126.CLOSPI_01356"/>
<evidence type="ECO:0000313" key="3">
    <source>
        <dbReference type="Proteomes" id="UP000004910"/>
    </source>
</evidence>
<comment type="caution">
    <text evidence="2">The sequence shown here is derived from an EMBL/GenBank/DDBJ whole genome shotgun (WGS) entry which is preliminary data.</text>
</comment>
<proteinExistence type="predicted"/>
<reference evidence="2" key="1">
    <citation type="submission" date="2008-02" db="EMBL/GenBank/DDBJ databases">
        <authorList>
            <person name="Fulton L."/>
            <person name="Clifton S."/>
            <person name="Fulton B."/>
            <person name="Xu J."/>
            <person name="Minx P."/>
            <person name="Pepin K.H."/>
            <person name="Johnson M."/>
            <person name="Thiruvilangam P."/>
            <person name="Bhonagiri V."/>
            <person name="Nash W.E."/>
            <person name="Mardis E.R."/>
            <person name="Wilson R.K."/>
        </authorList>
    </citation>
    <scope>NUCLEOTIDE SEQUENCE [LARGE SCALE GENOMIC DNA]</scope>
    <source>
        <strain evidence="2">DSM 1552</strain>
    </source>
</reference>
<keyword evidence="3" id="KW-1185">Reference proteome</keyword>
<keyword evidence="1" id="KW-1133">Transmembrane helix</keyword>
<evidence type="ECO:0000313" key="2">
    <source>
        <dbReference type="EMBL" id="EDS75041.1"/>
    </source>
</evidence>
<sequence>MNLRLNWDITIYINTSKWGIEMRYLKKVFSIFLALVLSITMLSSYVMTLKADNNVINLNELEPFKGRTKE</sequence>
<dbReference type="AlphaFoldDB" id="B1C299"/>
<keyword evidence="1" id="KW-0472">Membrane</keyword>
<dbReference type="Proteomes" id="UP000004910">
    <property type="component" value="Unassembled WGS sequence"/>
</dbReference>
<protein>
    <submittedName>
        <fullName evidence="2">Uncharacterized protein</fullName>
    </submittedName>
</protein>
<keyword evidence="1" id="KW-0812">Transmembrane</keyword>
<gene>
    <name evidence="2" type="ORF">CLOSPI_01356</name>
</gene>
<reference evidence="2" key="2">
    <citation type="submission" date="2014-06" db="EMBL/GenBank/DDBJ databases">
        <title>Draft genome sequence of Clostridium spiroforme (DSM 1552).</title>
        <authorList>
            <person name="Sudarsanam P."/>
            <person name="Ley R."/>
            <person name="Guruge J."/>
            <person name="Turnbaugh P.J."/>
            <person name="Mahowald M."/>
            <person name="Liep D."/>
            <person name="Gordon J."/>
        </authorList>
    </citation>
    <scope>NUCLEOTIDE SEQUENCE</scope>
    <source>
        <strain evidence="2">DSM 1552</strain>
    </source>
</reference>
<dbReference type="EMBL" id="ABIK02000008">
    <property type="protein sequence ID" value="EDS75041.1"/>
    <property type="molecule type" value="Genomic_DNA"/>
</dbReference>
<evidence type="ECO:0000256" key="1">
    <source>
        <dbReference type="SAM" id="Phobius"/>
    </source>
</evidence>
<name>B1C299_9FIRM</name>
<organism evidence="2 3">
    <name type="scientific">Thomasclavelia spiroformis DSM 1552</name>
    <dbReference type="NCBI Taxonomy" id="428126"/>
    <lineage>
        <taxon>Bacteria</taxon>
        <taxon>Bacillati</taxon>
        <taxon>Bacillota</taxon>
        <taxon>Erysipelotrichia</taxon>
        <taxon>Erysipelotrichales</taxon>
        <taxon>Coprobacillaceae</taxon>
        <taxon>Thomasclavelia</taxon>
    </lineage>
</organism>
<dbReference type="HOGENOM" id="CLU_2750716_0_0_9"/>